<dbReference type="AlphaFoldDB" id="A0A5C8CU12"/>
<evidence type="ECO:0000313" key="6">
    <source>
        <dbReference type="Proteomes" id="UP000325002"/>
    </source>
</evidence>
<keyword evidence="4" id="KW-1185">Reference proteome</keyword>
<evidence type="ECO:0000313" key="4">
    <source>
        <dbReference type="Proteomes" id="UP000322659"/>
    </source>
</evidence>
<evidence type="ECO:0000313" key="2">
    <source>
        <dbReference type="EMBL" id="TXJ31908.1"/>
    </source>
</evidence>
<organism evidence="1 5">
    <name type="scientific">Brachyspira aalborgi</name>
    <dbReference type="NCBI Taxonomy" id="29522"/>
    <lineage>
        <taxon>Bacteria</taxon>
        <taxon>Pseudomonadati</taxon>
        <taxon>Spirochaetota</taxon>
        <taxon>Spirochaetia</taxon>
        <taxon>Brachyspirales</taxon>
        <taxon>Brachyspiraceae</taxon>
        <taxon>Brachyspira</taxon>
    </lineage>
</organism>
<sequence>MGTTYGAYTEPNIYLHKPLSKRIIPEHKLTMGHELGHAKSRLKLNLKPLKDKIEKLHTDSKNKKADKYLKIYNKKI</sequence>
<evidence type="ECO:0000313" key="1">
    <source>
        <dbReference type="EMBL" id="TXJ24177.1"/>
    </source>
</evidence>
<evidence type="ECO:0000313" key="5">
    <source>
        <dbReference type="Proteomes" id="UP000324336"/>
    </source>
</evidence>
<evidence type="ECO:0000313" key="3">
    <source>
        <dbReference type="EMBL" id="TXJ36464.1"/>
    </source>
</evidence>
<protein>
    <submittedName>
        <fullName evidence="1">Uncharacterized protein</fullName>
    </submittedName>
</protein>
<proteinExistence type="predicted"/>
<comment type="caution">
    <text evidence="1">The sequence shown here is derived from an EMBL/GenBank/DDBJ whole genome shotgun (WGS) entry which is preliminary data.</text>
</comment>
<name>A0A5C8CU12_9SPIR</name>
<reference evidence="4 5" key="1">
    <citation type="journal article" date="1992" name="Lakartidningen">
        <title>[Penicillin V and not amoxicillin is the first choice preparation in acute otitis].</title>
        <authorList>
            <person name="Kamme C."/>
            <person name="Lundgren K."/>
            <person name="Prellner K."/>
        </authorList>
    </citation>
    <scope>NUCLEOTIDE SEQUENCE [LARGE SCALE GENOMIC DNA]</scope>
    <source>
        <strain evidence="3 6">PC3997IV</strain>
        <strain evidence="1 5">PC4597II</strain>
        <strain evidence="2 4">PC5099IV</strain>
    </source>
</reference>
<reference evidence="1" key="2">
    <citation type="submission" date="2019-01" db="EMBL/GenBank/DDBJ databases">
        <authorList>
            <person name="Thorell K."/>
        </authorList>
    </citation>
    <scope>NUCLEOTIDE SEQUENCE</scope>
    <source>
        <strain evidence="3">PC3997IV</strain>
        <strain evidence="1">PC4597II</strain>
        <strain evidence="2">PC5099IV</strain>
    </source>
</reference>
<dbReference type="Proteomes" id="UP000324336">
    <property type="component" value="Unassembled WGS sequence"/>
</dbReference>
<dbReference type="Proteomes" id="UP000325002">
    <property type="component" value="Unassembled WGS sequence"/>
</dbReference>
<dbReference type="Proteomes" id="UP000322659">
    <property type="component" value="Unassembled WGS sequence"/>
</dbReference>
<gene>
    <name evidence="2" type="ORF">EPJ71_07285</name>
    <name evidence="1" type="ORF">EPJ73_10015</name>
    <name evidence="3" type="ORF">EPJ81_08925</name>
</gene>
<accession>A0A5C8CU12</accession>
<dbReference type="EMBL" id="SAXZ01000012">
    <property type="protein sequence ID" value="TXJ31908.1"/>
    <property type="molecule type" value="Genomic_DNA"/>
</dbReference>
<dbReference type="EMBL" id="SAYD01000021">
    <property type="protein sequence ID" value="TXJ36464.1"/>
    <property type="molecule type" value="Genomic_DNA"/>
</dbReference>
<dbReference type="EMBL" id="SAYA01000023">
    <property type="protein sequence ID" value="TXJ24177.1"/>
    <property type="molecule type" value="Genomic_DNA"/>
</dbReference>
<dbReference type="RefSeq" id="WP_021958873.1">
    <property type="nucleotide sequence ID" value="NZ_SAXV01000020.1"/>
</dbReference>